<feature type="transmembrane region" description="Helical" evidence="1">
    <location>
        <begin position="69"/>
        <end position="89"/>
    </location>
</feature>
<feature type="transmembrane region" description="Helical" evidence="1">
    <location>
        <begin position="46"/>
        <end position="63"/>
    </location>
</feature>
<organism evidence="3 5">
    <name type="scientific">Salinicoccus halodurans</name>
    <dbReference type="NCBI Taxonomy" id="407035"/>
    <lineage>
        <taxon>Bacteria</taxon>
        <taxon>Bacillati</taxon>
        <taxon>Bacillota</taxon>
        <taxon>Bacilli</taxon>
        <taxon>Bacillales</taxon>
        <taxon>Staphylococcaceae</taxon>
        <taxon>Salinicoccus</taxon>
    </lineage>
</organism>
<keyword evidence="1" id="KW-0812">Transmembrane</keyword>
<dbReference type="EMBL" id="FOTB01000001">
    <property type="protein sequence ID" value="SFK58623.1"/>
    <property type="molecule type" value="Genomic_DNA"/>
</dbReference>
<accession>A0A0F7HL42</accession>
<evidence type="ECO:0000313" key="3">
    <source>
        <dbReference type="EMBL" id="SFK58623.1"/>
    </source>
</evidence>
<proteinExistence type="predicted"/>
<dbReference type="OrthoDB" id="2418141at2"/>
<reference evidence="2 4" key="1">
    <citation type="journal article" date="2015" name="Int. J. Syst. Evol. Microbiol.">
        <title>Complete genome sequence of Salinicoccus halodurans H3B36, isolated from the Qaidam Basin in China.</title>
        <authorList>
            <person name="Jiang K."/>
            <person name="Xue Y."/>
            <person name="Ma Y."/>
        </authorList>
    </citation>
    <scope>NUCLEOTIDE SEQUENCE [LARGE SCALE GENOMIC DNA]</scope>
    <source>
        <strain evidence="2 4">H3B36</strain>
    </source>
</reference>
<evidence type="ECO:0000313" key="5">
    <source>
        <dbReference type="Proteomes" id="UP000183090"/>
    </source>
</evidence>
<dbReference type="Proteomes" id="UP000034029">
    <property type="component" value="Chromosome"/>
</dbReference>
<keyword evidence="1" id="KW-1133">Transmembrane helix</keyword>
<evidence type="ECO:0000313" key="2">
    <source>
        <dbReference type="EMBL" id="AKG73968.1"/>
    </source>
</evidence>
<dbReference type="RefSeq" id="WP_046790155.1">
    <property type="nucleotide sequence ID" value="NZ_CP011366.1"/>
</dbReference>
<dbReference type="AlphaFoldDB" id="A0A0F7HL42"/>
<gene>
    <name evidence="2" type="ORF">AAT16_06830</name>
    <name evidence="3" type="ORF">SAMN05216235_0610</name>
</gene>
<evidence type="ECO:0000256" key="1">
    <source>
        <dbReference type="SAM" id="Phobius"/>
    </source>
</evidence>
<reference evidence="3 5" key="3">
    <citation type="submission" date="2016-10" db="EMBL/GenBank/DDBJ databases">
        <authorList>
            <person name="Varghese N."/>
            <person name="Submissions S."/>
        </authorList>
    </citation>
    <scope>NUCLEOTIDE SEQUENCE [LARGE SCALE GENOMIC DNA]</scope>
    <source>
        <strain evidence="3 5">CGMCC 1.6501</strain>
    </source>
</reference>
<protein>
    <submittedName>
        <fullName evidence="3">Cxxc_20_cxxc protein</fullName>
    </submittedName>
</protein>
<dbReference type="InterPro" id="IPR026369">
    <property type="entry name" value="CxxC_20_CxxC"/>
</dbReference>
<evidence type="ECO:0000313" key="4">
    <source>
        <dbReference type="Proteomes" id="UP000034029"/>
    </source>
</evidence>
<dbReference type="NCBIfam" id="TIGR04104">
    <property type="entry name" value="cxxc_20_cxxc"/>
    <property type="match status" value="1"/>
</dbReference>
<sequence>MVKCKNCEQEWPANAILKRYITLDIGMDCPHCGKTQYLSKEYRKRSIMATLLIPLLILIPAFFDVSFLTIAITFMAAFIAITFVHVFTLELACEEETWRNSPYG</sequence>
<dbReference type="EMBL" id="CP011366">
    <property type="protein sequence ID" value="AKG73968.1"/>
    <property type="molecule type" value="Genomic_DNA"/>
</dbReference>
<dbReference type="KEGG" id="shv:AAT16_06830"/>
<name>A0A0F7HL42_9STAP</name>
<keyword evidence="4" id="KW-1185">Reference proteome</keyword>
<reference evidence="4" key="2">
    <citation type="submission" date="2015-04" db="EMBL/GenBank/DDBJ databases">
        <title>Complete genome sequence of Salinicoccus halodurans strain H3B36, isolated from the Qaidam basin of China.</title>
        <authorList>
            <person name="Ma Y."/>
            <person name="Jiang K."/>
            <person name="Xue Y."/>
        </authorList>
    </citation>
    <scope>NUCLEOTIDE SEQUENCE [LARGE SCALE GENOMIC DNA]</scope>
    <source>
        <strain evidence="4">H3B36</strain>
    </source>
</reference>
<keyword evidence="1" id="KW-0472">Membrane</keyword>
<dbReference type="Proteomes" id="UP000183090">
    <property type="component" value="Unassembled WGS sequence"/>
</dbReference>